<dbReference type="EMBL" id="CP061038">
    <property type="protein sequence ID" value="QNQ08427.1"/>
    <property type="molecule type" value="Genomic_DNA"/>
</dbReference>
<dbReference type="KEGG" id="spap:H3Z74_16965"/>
<evidence type="ECO:0000313" key="1">
    <source>
        <dbReference type="EMBL" id="QNQ08427.1"/>
    </source>
</evidence>
<dbReference type="RefSeq" id="WP_187760755.1">
    <property type="nucleotide sequence ID" value="NZ_CP061038.1"/>
</dbReference>
<sequence>MAELQIAEIPYEDGGIRYRYARRLSEDGTRWIRDGRFTAYHPNGAIASEGTYSDGIEQGLWRDYHDNGRIAAEGQYDRGQESGVWRYWDSDGRDVNG</sequence>
<dbReference type="InterPro" id="IPR011652">
    <property type="entry name" value="MORN_2"/>
</dbReference>
<dbReference type="Gene3D" id="2.20.110.10">
    <property type="entry name" value="Histone H3 K4-specific methyltransferase SET7/9 N-terminal domain"/>
    <property type="match status" value="1"/>
</dbReference>
<dbReference type="Pfam" id="PF07661">
    <property type="entry name" value="MORN_2"/>
    <property type="match status" value="2"/>
</dbReference>
<name>A0A7H0LFH4_9SPHN</name>
<dbReference type="AlphaFoldDB" id="A0A7H0LFH4"/>
<accession>A0A7H0LFH4</accession>
<evidence type="ECO:0000313" key="2">
    <source>
        <dbReference type="Proteomes" id="UP000516148"/>
    </source>
</evidence>
<organism evidence="1 2">
    <name type="scientific">Sphingomonas alpina</name>
    <dbReference type="NCBI Taxonomy" id="653931"/>
    <lineage>
        <taxon>Bacteria</taxon>
        <taxon>Pseudomonadati</taxon>
        <taxon>Pseudomonadota</taxon>
        <taxon>Alphaproteobacteria</taxon>
        <taxon>Sphingomonadales</taxon>
        <taxon>Sphingomonadaceae</taxon>
        <taxon>Sphingomonas</taxon>
    </lineage>
</organism>
<protein>
    <recommendedName>
        <fullName evidence="3">Toxin-antitoxin system YwqK family antitoxin</fullName>
    </recommendedName>
</protein>
<proteinExistence type="predicted"/>
<reference evidence="1 2" key="1">
    <citation type="submission" date="2020-09" db="EMBL/GenBank/DDBJ databases">
        <title>Sphingomonas sp., a new species isolated from pork steak.</title>
        <authorList>
            <person name="Heidler von Heilborn D."/>
        </authorList>
    </citation>
    <scope>NUCLEOTIDE SEQUENCE [LARGE SCALE GENOMIC DNA]</scope>
    <source>
        <strain evidence="2">S8-3T</strain>
    </source>
</reference>
<evidence type="ECO:0008006" key="3">
    <source>
        <dbReference type="Google" id="ProtNLM"/>
    </source>
</evidence>
<dbReference type="SUPFAM" id="SSF82185">
    <property type="entry name" value="Histone H3 K4-specific methyltransferase SET7/9 N-terminal domain"/>
    <property type="match status" value="1"/>
</dbReference>
<gene>
    <name evidence="1" type="ORF">H3Z74_16965</name>
</gene>
<keyword evidence="2" id="KW-1185">Reference proteome</keyword>
<dbReference type="Proteomes" id="UP000516148">
    <property type="component" value="Chromosome"/>
</dbReference>